<dbReference type="PANTHER" id="PTHR11571">
    <property type="entry name" value="GLUTATHIONE S-TRANSFERASE"/>
    <property type="match status" value="1"/>
</dbReference>
<dbReference type="SUPFAM" id="SSF47616">
    <property type="entry name" value="GST C-terminal domain-like"/>
    <property type="match status" value="2"/>
</dbReference>
<dbReference type="InterPro" id="IPR050213">
    <property type="entry name" value="GST_superfamily"/>
</dbReference>
<feature type="non-terminal residue" evidence="3">
    <location>
        <position position="1"/>
    </location>
</feature>
<dbReference type="SFLD" id="SFLDG00363">
    <property type="entry name" value="AMPS_(cytGST):_Alpha-__Mu-__Pi"/>
    <property type="match status" value="2"/>
</dbReference>
<accession>A0AAU9XEP5</accession>
<dbReference type="SUPFAM" id="SSF52833">
    <property type="entry name" value="Thioredoxin-like"/>
    <property type="match status" value="2"/>
</dbReference>
<dbReference type="Gene3D" id="3.40.30.10">
    <property type="entry name" value="Glutaredoxin"/>
    <property type="match status" value="2"/>
</dbReference>
<feature type="domain" description="GST N-terminal" evidence="1">
    <location>
        <begin position="14"/>
        <end position="94"/>
    </location>
</feature>
<protein>
    <recommendedName>
        <fullName evidence="5">Glutathione transferase</fullName>
    </recommendedName>
</protein>
<dbReference type="SFLD" id="SFLDG01205">
    <property type="entry name" value="AMPS.1"/>
    <property type="match status" value="2"/>
</dbReference>
<dbReference type="PROSITE" id="PS50405">
    <property type="entry name" value="GST_CTER"/>
    <property type="match status" value="2"/>
</dbReference>
<proteinExistence type="predicted"/>
<organism evidence="3 4">
    <name type="scientific">Pocillopora meandrina</name>
    <dbReference type="NCBI Taxonomy" id="46732"/>
    <lineage>
        <taxon>Eukaryota</taxon>
        <taxon>Metazoa</taxon>
        <taxon>Cnidaria</taxon>
        <taxon>Anthozoa</taxon>
        <taxon>Hexacorallia</taxon>
        <taxon>Scleractinia</taxon>
        <taxon>Astrocoeniina</taxon>
        <taxon>Pocilloporidae</taxon>
        <taxon>Pocillopora</taxon>
    </lineage>
</organism>
<dbReference type="Pfam" id="PF02798">
    <property type="entry name" value="GST_N"/>
    <property type="match status" value="2"/>
</dbReference>
<dbReference type="GO" id="GO:0006749">
    <property type="term" value="P:glutathione metabolic process"/>
    <property type="evidence" value="ECO:0007669"/>
    <property type="project" value="TreeGrafter"/>
</dbReference>
<evidence type="ECO:0008006" key="5">
    <source>
        <dbReference type="Google" id="ProtNLM"/>
    </source>
</evidence>
<dbReference type="GO" id="GO:0004364">
    <property type="term" value="F:glutathione transferase activity"/>
    <property type="evidence" value="ECO:0007669"/>
    <property type="project" value="TreeGrafter"/>
</dbReference>
<feature type="domain" description="GST C-terminal" evidence="2">
    <location>
        <begin position="303"/>
        <end position="430"/>
    </location>
</feature>
<dbReference type="AlphaFoldDB" id="A0AAU9XEP5"/>
<dbReference type="InterPro" id="IPR004046">
    <property type="entry name" value="GST_C"/>
</dbReference>
<dbReference type="InterPro" id="IPR010987">
    <property type="entry name" value="Glutathione-S-Trfase_C-like"/>
</dbReference>
<reference evidence="3 4" key="1">
    <citation type="submission" date="2022-05" db="EMBL/GenBank/DDBJ databases">
        <authorList>
            <consortium name="Genoscope - CEA"/>
            <person name="William W."/>
        </authorList>
    </citation>
    <scope>NUCLEOTIDE SEQUENCE [LARGE SCALE GENOMIC DNA]</scope>
</reference>
<keyword evidence="4" id="KW-1185">Reference proteome</keyword>
<dbReference type="InterPro" id="IPR036282">
    <property type="entry name" value="Glutathione-S-Trfase_C_sf"/>
</dbReference>
<dbReference type="PROSITE" id="PS50404">
    <property type="entry name" value="GST_NTER"/>
    <property type="match status" value="2"/>
</dbReference>
<dbReference type="EMBL" id="CALNXJ010000038">
    <property type="protein sequence ID" value="CAH3143812.1"/>
    <property type="molecule type" value="Genomic_DNA"/>
</dbReference>
<sequence length="430" mass="49135">CASAPKNHLQETMSGYKLYYLDARGRAEIIRLSFVAANMEYEDIRFTREEWVKEKESGRPPLGQVPFLVTPDGKVLGQSQAIMKYVCRIGGLSPTDSFDEAIADMIVGGVEDFFQALIKVFIEKEEAKKTELMKEFLEETLANRLPKYENILKANNEGKGFFVGDKLTYADIIFFDLMNFLEKGEPTAPKALEKFPLLAAHHKRVLDVPEIKKWNHLQETMSGYKLYYFDVRGRAEIVRLSFVAANMEYEDIRFTREEWVKEKECEPPLGQAPFLVTPDGKVLGQSQAIMKYVCRIGGLSPTDSFDEAIADMIVGGVEDFFQALIKAHMEKEEAKKTELMKEFFEETLANRLPRYENILKANNEGKGFFVGDKLTYADIIFFDLMNLLEKGEPTAPKALEKFPLLAAHHKRVLDVPGIKKWVETRPKTEH</sequence>
<gene>
    <name evidence="3" type="ORF">PMEA_00020783</name>
</gene>
<evidence type="ECO:0000313" key="4">
    <source>
        <dbReference type="Proteomes" id="UP001159428"/>
    </source>
</evidence>
<dbReference type="SFLD" id="SFLDS00019">
    <property type="entry name" value="Glutathione_Transferase_(cytos"/>
    <property type="match status" value="2"/>
</dbReference>
<dbReference type="CDD" id="cd03192">
    <property type="entry name" value="GST_C_Sigma_like"/>
    <property type="match status" value="2"/>
</dbReference>
<dbReference type="CDD" id="cd03039">
    <property type="entry name" value="GST_N_Sigma_like"/>
    <property type="match status" value="2"/>
</dbReference>
<evidence type="ECO:0000313" key="3">
    <source>
        <dbReference type="EMBL" id="CAH3143812.1"/>
    </source>
</evidence>
<dbReference type="InterPro" id="IPR040079">
    <property type="entry name" value="Glutathione_S-Trfase"/>
</dbReference>
<feature type="domain" description="GST N-terminal" evidence="1">
    <location>
        <begin position="222"/>
        <end position="301"/>
    </location>
</feature>
<evidence type="ECO:0000259" key="1">
    <source>
        <dbReference type="PROSITE" id="PS50404"/>
    </source>
</evidence>
<dbReference type="Pfam" id="PF14497">
    <property type="entry name" value="GST_C_3"/>
    <property type="match status" value="2"/>
</dbReference>
<comment type="caution">
    <text evidence="3">The sequence shown here is derived from an EMBL/GenBank/DDBJ whole genome shotgun (WGS) entry which is preliminary data.</text>
</comment>
<dbReference type="InterPro" id="IPR036249">
    <property type="entry name" value="Thioredoxin-like_sf"/>
</dbReference>
<feature type="domain" description="GST C-terminal" evidence="2">
    <location>
        <begin position="96"/>
        <end position="224"/>
    </location>
</feature>
<dbReference type="PANTHER" id="PTHR11571:SF150">
    <property type="entry name" value="GLUTATHIONE S-TRANSFERASE"/>
    <property type="match status" value="1"/>
</dbReference>
<dbReference type="FunFam" id="1.20.1050.10:FF:000030">
    <property type="entry name" value="Glutathione S-transferase S1"/>
    <property type="match status" value="2"/>
</dbReference>
<evidence type="ECO:0000259" key="2">
    <source>
        <dbReference type="PROSITE" id="PS50405"/>
    </source>
</evidence>
<dbReference type="Proteomes" id="UP001159428">
    <property type="component" value="Unassembled WGS sequence"/>
</dbReference>
<dbReference type="Gene3D" id="1.20.1050.10">
    <property type="match status" value="2"/>
</dbReference>
<name>A0AAU9XEP5_9CNID</name>
<dbReference type="InterPro" id="IPR004045">
    <property type="entry name" value="Glutathione_S-Trfase_N"/>
</dbReference>